<accession>A0A9N9J3T5</accession>
<sequence>PLIPNQNGYNRASYLAEINNSIDQVQRLLYLILAEQVHLTIILRLIRLLVLIGLNESTSASKVFNTFKYWDKTLRDKIFSSKLMKYLNENYMGRLAITLHNDLKETGCDSLVILHYPWEGMSKFSNLEQYGIVKLKYTSVEQFHSALRDIIAPIATEESDASDISIKQFPDNRKQQNNVLTPTAFMNEHDQNSEKLEISKETPQESATEIQAWFRQIHDSSEAKESAIKIQVWFR</sequence>
<name>A0A9N9J3T5_9GLOM</name>
<organism evidence="1 2">
    <name type="scientific">Ambispora leptoticha</name>
    <dbReference type="NCBI Taxonomy" id="144679"/>
    <lineage>
        <taxon>Eukaryota</taxon>
        <taxon>Fungi</taxon>
        <taxon>Fungi incertae sedis</taxon>
        <taxon>Mucoromycota</taxon>
        <taxon>Glomeromycotina</taxon>
        <taxon>Glomeromycetes</taxon>
        <taxon>Archaeosporales</taxon>
        <taxon>Ambisporaceae</taxon>
        <taxon>Ambispora</taxon>
    </lineage>
</organism>
<dbReference type="Proteomes" id="UP000789508">
    <property type="component" value="Unassembled WGS sequence"/>
</dbReference>
<dbReference type="OrthoDB" id="2349523at2759"/>
<dbReference type="AlphaFoldDB" id="A0A9N9J3T5"/>
<comment type="caution">
    <text evidence="1">The sequence shown here is derived from an EMBL/GenBank/DDBJ whole genome shotgun (WGS) entry which is preliminary data.</text>
</comment>
<reference evidence="1" key="1">
    <citation type="submission" date="2021-06" db="EMBL/GenBank/DDBJ databases">
        <authorList>
            <person name="Kallberg Y."/>
            <person name="Tangrot J."/>
            <person name="Rosling A."/>
        </authorList>
    </citation>
    <scope>NUCLEOTIDE SEQUENCE</scope>
    <source>
        <strain evidence="1">FL130A</strain>
    </source>
</reference>
<evidence type="ECO:0000313" key="1">
    <source>
        <dbReference type="EMBL" id="CAG8764480.1"/>
    </source>
</evidence>
<feature type="non-terminal residue" evidence="1">
    <location>
        <position position="235"/>
    </location>
</feature>
<protein>
    <submittedName>
        <fullName evidence="1">11229_t:CDS:1</fullName>
    </submittedName>
</protein>
<gene>
    <name evidence="1" type="ORF">ALEPTO_LOCUS13804</name>
</gene>
<proteinExistence type="predicted"/>
<feature type="non-terminal residue" evidence="1">
    <location>
        <position position="1"/>
    </location>
</feature>
<dbReference type="EMBL" id="CAJVPS010048359">
    <property type="protein sequence ID" value="CAG8764480.1"/>
    <property type="molecule type" value="Genomic_DNA"/>
</dbReference>
<evidence type="ECO:0000313" key="2">
    <source>
        <dbReference type="Proteomes" id="UP000789508"/>
    </source>
</evidence>
<keyword evidence="2" id="KW-1185">Reference proteome</keyword>